<name>A0A0A9H5Y4_ARUDO</name>
<keyword evidence="1" id="KW-0812">Transmembrane</keyword>
<evidence type="ECO:0000313" key="2">
    <source>
        <dbReference type="EMBL" id="JAE32132.1"/>
    </source>
</evidence>
<organism evidence="2">
    <name type="scientific">Arundo donax</name>
    <name type="common">Giant reed</name>
    <name type="synonym">Donax arundinaceus</name>
    <dbReference type="NCBI Taxonomy" id="35708"/>
    <lineage>
        <taxon>Eukaryota</taxon>
        <taxon>Viridiplantae</taxon>
        <taxon>Streptophyta</taxon>
        <taxon>Embryophyta</taxon>
        <taxon>Tracheophyta</taxon>
        <taxon>Spermatophyta</taxon>
        <taxon>Magnoliopsida</taxon>
        <taxon>Liliopsida</taxon>
        <taxon>Poales</taxon>
        <taxon>Poaceae</taxon>
        <taxon>PACMAD clade</taxon>
        <taxon>Arundinoideae</taxon>
        <taxon>Arundineae</taxon>
        <taxon>Arundo</taxon>
    </lineage>
</organism>
<keyword evidence="1" id="KW-0472">Membrane</keyword>
<dbReference type="EMBL" id="GBRH01165764">
    <property type="protein sequence ID" value="JAE32132.1"/>
    <property type="molecule type" value="Transcribed_RNA"/>
</dbReference>
<protein>
    <submittedName>
        <fullName evidence="2">Uncharacterized protein</fullName>
    </submittedName>
</protein>
<feature type="transmembrane region" description="Helical" evidence="1">
    <location>
        <begin position="6"/>
        <end position="23"/>
    </location>
</feature>
<evidence type="ECO:0000256" key="1">
    <source>
        <dbReference type="SAM" id="Phobius"/>
    </source>
</evidence>
<proteinExistence type="predicted"/>
<sequence length="25" mass="2790">MRSFSGWQVLVAVLGLMTLLCCFSQ</sequence>
<accession>A0A0A9H5Y4</accession>
<reference evidence="2" key="2">
    <citation type="journal article" date="2015" name="Data Brief">
        <title>Shoot transcriptome of the giant reed, Arundo donax.</title>
        <authorList>
            <person name="Barrero R.A."/>
            <person name="Guerrero F.D."/>
            <person name="Moolhuijzen P."/>
            <person name="Goolsby J.A."/>
            <person name="Tidwell J."/>
            <person name="Bellgard S.E."/>
            <person name="Bellgard M.I."/>
        </authorList>
    </citation>
    <scope>NUCLEOTIDE SEQUENCE</scope>
    <source>
        <tissue evidence="2">Shoot tissue taken approximately 20 cm above the soil surface</tissue>
    </source>
</reference>
<reference evidence="2" key="1">
    <citation type="submission" date="2014-09" db="EMBL/GenBank/DDBJ databases">
        <authorList>
            <person name="Magalhaes I.L.F."/>
            <person name="Oliveira U."/>
            <person name="Santos F.R."/>
            <person name="Vidigal T.H.D.A."/>
            <person name="Brescovit A.D."/>
            <person name="Santos A.J."/>
        </authorList>
    </citation>
    <scope>NUCLEOTIDE SEQUENCE</scope>
    <source>
        <tissue evidence="2">Shoot tissue taken approximately 20 cm above the soil surface</tissue>
    </source>
</reference>
<dbReference type="AlphaFoldDB" id="A0A0A9H5Y4"/>
<keyword evidence="1" id="KW-1133">Transmembrane helix</keyword>